<dbReference type="HOGENOM" id="CLU_044450_3_2_0"/>
<accession>Q0EWD5</accession>
<organism evidence="3 4">
    <name type="scientific">Mariprofundus ferrooxydans PV-1</name>
    <dbReference type="NCBI Taxonomy" id="314345"/>
    <lineage>
        <taxon>Bacteria</taxon>
        <taxon>Pseudomonadati</taxon>
        <taxon>Pseudomonadota</taxon>
        <taxon>Candidatius Mariprofundia</taxon>
        <taxon>Mariprofundales</taxon>
        <taxon>Mariprofundaceae</taxon>
        <taxon>Mariprofundus</taxon>
    </lineage>
</organism>
<evidence type="ECO:0000313" key="4">
    <source>
        <dbReference type="Proteomes" id="UP000005297"/>
    </source>
</evidence>
<proteinExistence type="predicted"/>
<dbReference type="STRING" id="314344.AL013_10510"/>
<name>Q0EWD5_9PROT</name>
<sequence>MAVKYGSLPFDAQIAFFRKKLAMPSRSWTDIMHGEHDHAFVVAGATRMDLVTDMQGAVQKAIENGTTLHEFRKDFDRIVAERGWTGWTGEGTKAGRAWRTKVIYQTNLRTSYAAGRFEQLQKLEYWQYHHSPASEDPRKQHVDWDGLILPKDDPFWLTHYPPNDFGCKCWVTGLSKQRMAAKGLTPSQSPKIEMEQKTIGTRGPNPRTVSVPKGIGPGFAYAPGRSAWMHAHVPAEKMDAPSPFNKRDAHFRIIPDRASHDLMPDPRPFPAKKLLPPMPAGKEEAYASAFLQAFKADIGKPVVFTDVAGESMVISDDLFKDHTGAWKMRRDRDRYLLLLADTVRDPDEIWAFMEYHRATKRTVARRVYLSRHTINGERQAAWSVFEYDKDGWNGVSSYQSDQKQFDEWDNKITLNRRGIRLYKRGEK</sequence>
<dbReference type="InterPro" id="IPR041110">
    <property type="entry name" value="PBECR2"/>
</dbReference>
<dbReference type="InParanoid" id="Q0EWD5"/>
<dbReference type="InterPro" id="IPR006528">
    <property type="entry name" value="Phage_head_morphogenesis_dom"/>
</dbReference>
<dbReference type="Proteomes" id="UP000005297">
    <property type="component" value="Unassembled WGS sequence"/>
</dbReference>
<dbReference type="AlphaFoldDB" id="Q0EWD5"/>
<dbReference type="eggNOG" id="COG1372">
    <property type="taxonomic scope" value="Bacteria"/>
</dbReference>
<protein>
    <submittedName>
        <fullName evidence="3">Bacteriophage Mu GP30-like protein</fullName>
    </submittedName>
</protein>
<dbReference type="eggNOG" id="COG2369">
    <property type="taxonomic scope" value="Bacteria"/>
</dbReference>
<dbReference type="OrthoDB" id="9813502at2"/>
<dbReference type="EMBL" id="AATS01000021">
    <property type="protein sequence ID" value="EAU53536.1"/>
    <property type="molecule type" value="Genomic_DNA"/>
</dbReference>
<dbReference type="Pfam" id="PF18810">
    <property type="entry name" value="PBECR2"/>
    <property type="match status" value="1"/>
</dbReference>
<evidence type="ECO:0000259" key="2">
    <source>
        <dbReference type="Pfam" id="PF18810"/>
    </source>
</evidence>
<keyword evidence="4" id="KW-1185">Reference proteome</keyword>
<gene>
    <name evidence="3" type="ORF">SPV1_02823</name>
</gene>
<dbReference type="RefSeq" id="WP_009850862.1">
    <property type="nucleotide sequence ID" value="NZ_DS022295.1"/>
</dbReference>
<reference evidence="3 4" key="1">
    <citation type="submission" date="2006-09" db="EMBL/GenBank/DDBJ databases">
        <authorList>
            <person name="Emerson D."/>
            <person name="Ferriera S."/>
            <person name="Johnson J."/>
            <person name="Kravitz S."/>
            <person name="Halpern A."/>
            <person name="Remington K."/>
            <person name="Beeson K."/>
            <person name="Tran B."/>
            <person name="Rogers Y.-H."/>
            <person name="Friedman R."/>
            <person name="Venter J.C."/>
        </authorList>
    </citation>
    <scope>NUCLEOTIDE SEQUENCE [LARGE SCALE GENOMIC DNA]</scope>
    <source>
        <strain evidence="3 4">PV-1</strain>
    </source>
</reference>
<evidence type="ECO:0000313" key="3">
    <source>
        <dbReference type="EMBL" id="EAU53536.1"/>
    </source>
</evidence>
<feature type="domain" description="Phage head morphogenesis" evidence="1">
    <location>
        <begin position="54"/>
        <end position="171"/>
    </location>
</feature>
<dbReference type="Pfam" id="PF04233">
    <property type="entry name" value="Phage_Mu_F"/>
    <property type="match status" value="1"/>
</dbReference>
<comment type="caution">
    <text evidence="3">The sequence shown here is derived from an EMBL/GenBank/DDBJ whole genome shotgun (WGS) entry which is preliminary data.</text>
</comment>
<evidence type="ECO:0000259" key="1">
    <source>
        <dbReference type="Pfam" id="PF04233"/>
    </source>
</evidence>
<feature type="domain" description="Phage-Barnase-EndoU-ColicinE5/D-RelE like nuclease 2" evidence="2">
    <location>
        <begin position="289"/>
        <end position="412"/>
    </location>
</feature>